<dbReference type="AlphaFoldDB" id="A0A414YZN4"/>
<dbReference type="Proteomes" id="UP000284689">
    <property type="component" value="Unassembled WGS sequence"/>
</dbReference>
<dbReference type="Proteomes" id="UP000283512">
    <property type="component" value="Unassembled WGS sequence"/>
</dbReference>
<name>A0A414YZN4_9BACE</name>
<keyword evidence="1" id="KW-0732">Signal</keyword>
<dbReference type="InterPro" id="IPR010994">
    <property type="entry name" value="RuvA_2-like"/>
</dbReference>
<sequence length="682" mass="79704">MKTTQLLRLISIINSLFIIPACSAQNPSENLIEEVLEDLSVNNDINNSVNSLNWENELEELSNRLQEPVNLNSATREQLEQFPFLSDIQIEHLLAYIYIHGQMETIYELQLVEELDRQTIQYLLPFVCIKAINNEPAFRWKTMLKDAGRYGKNEVLTRLDIPFYKRKGYEHTYLGPSVYNSVKYTFRYRDQLYAGGVAEKDAGEPFAALHNRYGYDYYSFYLLLQNCGRLKSLAVGNYRLSFGQGLVMSTDYLMGKTIYASSFNNRSAGIKRHSSTDEYNYFRGVATTVALTKRLSVSAFYSHRNMDGVVTDGEITSVYKTGLHRSRKEADKKNLLTSQLTGGNVSYQQNHIRLGITGVYYVFNRPYEPELTGYSKYNIHGNHFYNLGIDYAYRWRRFSFQGETAIGKQGWASLNRLQYSPVQDIQFMLIHRFYSYDYWAMYAHSFGEGSTVQNEQGYYVGLETTPFSHWRFFVSFDLFSFPWKKYRINKPSRGTDGLIQATFTPRTNLSMYLKYRYKQKERDLTGSKVTLTLPIFHHQLRYRLNYSLNDVFSSRTTLDYNHFHSQDRAATKGYQVTQMISSQLPWTRLFADVQGSYFCTDDYDSRVYVSEKGLLYTFYTPSFQGRGFRCAVRLRYELNKHWLFITKFGETIYLNRNEIGSGNDLIYGNKKADIQMQLRIKF</sequence>
<organism evidence="3 4">
    <name type="scientific">Bacteroides caccae</name>
    <dbReference type="NCBI Taxonomy" id="47678"/>
    <lineage>
        <taxon>Bacteria</taxon>
        <taxon>Pseudomonadati</taxon>
        <taxon>Bacteroidota</taxon>
        <taxon>Bacteroidia</taxon>
        <taxon>Bacteroidales</taxon>
        <taxon>Bacteroidaceae</taxon>
        <taxon>Bacteroides</taxon>
    </lineage>
</organism>
<evidence type="ECO:0000313" key="4">
    <source>
        <dbReference type="Proteomes" id="UP000283512"/>
    </source>
</evidence>
<accession>A0A414YZN4</accession>
<dbReference type="RefSeq" id="WP_122264811.1">
    <property type="nucleotide sequence ID" value="NZ_CAXSLD010000015.1"/>
</dbReference>
<evidence type="ECO:0000313" key="3">
    <source>
        <dbReference type="EMBL" id="RHH92924.1"/>
    </source>
</evidence>
<dbReference type="EMBL" id="QRKD01000003">
    <property type="protein sequence ID" value="RHH92924.1"/>
    <property type="molecule type" value="Genomic_DNA"/>
</dbReference>
<feature type="chain" id="PRO_5036105562" evidence="1">
    <location>
        <begin position="25"/>
        <end position="682"/>
    </location>
</feature>
<evidence type="ECO:0000313" key="5">
    <source>
        <dbReference type="Proteomes" id="UP000284689"/>
    </source>
</evidence>
<dbReference type="EMBL" id="QSJD01000022">
    <property type="protein sequence ID" value="RHD46556.1"/>
    <property type="molecule type" value="Genomic_DNA"/>
</dbReference>
<feature type="signal peptide" evidence="1">
    <location>
        <begin position="1"/>
        <end position="24"/>
    </location>
</feature>
<dbReference type="SUPFAM" id="SSF47781">
    <property type="entry name" value="RuvA domain 2-like"/>
    <property type="match status" value="1"/>
</dbReference>
<comment type="caution">
    <text evidence="3">The sequence shown here is derived from an EMBL/GenBank/DDBJ whole genome shotgun (WGS) entry which is preliminary data.</text>
</comment>
<gene>
    <name evidence="3" type="ORF">DW190_06655</name>
    <name evidence="2" type="ORF">DW794_13995</name>
</gene>
<protein>
    <submittedName>
        <fullName evidence="3">Helix-hairpin-helix domain-containing protein</fullName>
    </submittedName>
</protein>
<evidence type="ECO:0000256" key="1">
    <source>
        <dbReference type="SAM" id="SignalP"/>
    </source>
</evidence>
<evidence type="ECO:0000313" key="2">
    <source>
        <dbReference type="EMBL" id="RHD46556.1"/>
    </source>
</evidence>
<proteinExistence type="predicted"/>
<reference evidence="4 5" key="1">
    <citation type="submission" date="2018-08" db="EMBL/GenBank/DDBJ databases">
        <title>A genome reference for cultivated species of the human gut microbiota.</title>
        <authorList>
            <person name="Zou Y."/>
            <person name="Xue W."/>
            <person name="Luo G."/>
        </authorList>
    </citation>
    <scope>NUCLEOTIDE SEQUENCE [LARGE SCALE GENOMIC DNA]</scope>
    <source>
        <strain evidence="3 4">AM16-49B</strain>
        <strain evidence="2 5">AM31-16AC</strain>
    </source>
</reference>